<dbReference type="CDD" id="cd00009">
    <property type="entry name" value="AAA"/>
    <property type="match status" value="1"/>
</dbReference>
<dbReference type="InterPro" id="IPR050130">
    <property type="entry name" value="ClpA_ClpB"/>
</dbReference>
<dbReference type="Pfam" id="PF07724">
    <property type="entry name" value="AAA_2"/>
    <property type="match status" value="1"/>
</dbReference>
<dbReference type="InterPro" id="IPR041546">
    <property type="entry name" value="ClpA/ClpB_AAA_lid"/>
</dbReference>
<dbReference type="InterPro" id="IPR018368">
    <property type="entry name" value="ClpA/B_CS1"/>
</dbReference>
<dbReference type="Gene3D" id="1.10.8.60">
    <property type="match status" value="1"/>
</dbReference>
<dbReference type="STRING" id="61424.A0A2T9Y9X0"/>
<dbReference type="EMBL" id="MBFT01000571">
    <property type="protein sequence ID" value="PVU89126.1"/>
    <property type="molecule type" value="Genomic_DNA"/>
</dbReference>
<comment type="similarity">
    <text evidence="1 6">Belongs to the ClpA/ClpB family.</text>
</comment>
<accession>A0A2T9Y9X0</accession>
<keyword evidence="2" id="KW-0677">Repeat</keyword>
<dbReference type="FunFam" id="3.40.50.300:FF:000010">
    <property type="entry name" value="Chaperone clpB 1, putative"/>
    <property type="match status" value="1"/>
</dbReference>
<gene>
    <name evidence="10" type="ORF">BB559_005229</name>
</gene>
<dbReference type="FunFam" id="1.10.8.60:FF:000017">
    <property type="entry name" value="ATP-dependent chaperone ClpB"/>
    <property type="match status" value="1"/>
</dbReference>
<organism evidence="10 11">
    <name type="scientific">Furculomyces boomerangus</name>
    <dbReference type="NCBI Taxonomy" id="61424"/>
    <lineage>
        <taxon>Eukaryota</taxon>
        <taxon>Fungi</taxon>
        <taxon>Fungi incertae sedis</taxon>
        <taxon>Zoopagomycota</taxon>
        <taxon>Kickxellomycotina</taxon>
        <taxon>Harpellomycetes</taxon>
        <taxon>Harpellales</taxon>
        <taxon>Harpellaceae</taxon>
        <taxon>Furculomyces</taxon>
    </lineage>
</organism>
<evidence type="ECO:0000259" key="9">
    <source>
        <dbReference type="SMART" id="SM01086"/>
    </source>
</evidence>
<evidence type="ECO:0000256" key="2">
    <source>
        <dbReference type="ARBA" id="ARBA00022737"/>
    </source>
</evidence>
<evidence type="ECO:0000256" key="7">
    <source>
        <dbReference type="SAM" id="Coils"/>
    </source>
</evidence>
<feature type="domain" description="AAA+ ATPase" evidence="8">
    <location>
        <begin position="138"/>
        <end position="282"/>
    </location>
</feature>
<evidence type="ECO:0000256" key="6">
    <source>
        <dbReference type="RuleBase" id="RU004432"/>
    </source>
</evidence>
<evidence type="ECO:0000313" key="10">
    <source>
        <dbReference type="EMBL" id="PVU89126.1"/>
    </source>
</evidence>
<dbReference type="FunFam" id="3.40.50.300:FF:000120">
    <property type="entry name" value="ATP-dependent chaperone ClpB"/>
    <property type="match status" value="1"/>
</dbReference>
<dbReference type="GO" id="GO:0005759">
    <property type="term" value="C:mitochondrial matrix"/>
    <property type="evidence" value="ECO:0007669"/>
    <property type="project" value="TreeGrafter"/>
</dbReference>
<dbReference type="SMART" id="SM01086">
    <property type="entry name" value="ClpB_D2-small"/>
    <property type="match status" value="1"/>
</dbReference>
<evidence type="ECO:0008006" key="12">
    <source>
        <dbReference type="Google" id="ProtNLM"/>
    </source>
</evidence>
<feature type="domain" description="AAA+ ATPase" evidence="8">
    <location>
        <begin position="537"/>
        <end position="678"/>
    </location>
</feature>
<feature type="domain" description="Clp ATPase C-terminal" evidence="9">
    <location>
        <begin position="719"/>
        <end position="808"/>
    </location>
</feature>
<dbReference type="InterPro" id="IPR019489">
    <property type="entry name" value="Clp_ATPase_C"/>
</dbReference>
<keyword evidence="4 6" id="KW-0067">ATP-binding</keyword>
<dbReference type="PANTHER" id="PTHR11638">
    <property type="entry name" value="ATP-DEPENDENT CLP PROTEASE"/>
    <property type="match status" value="1"/>
</dbReference>
<dbReference type="Pfam" id="PF00004">
    <property type="entry name" value="AAA"/>
    <property type="match status" value="1"/>
</dbReference>
<dbReference type="CDD" id="cd19499">
    <property type="entry name" value="RecA-like_ClpB_Hsp104-like"/>
    <property type="match status" value="1"/>
</dbReference>
<dbReference type="OrthoDB" id="47330at2759"/>
<dbReference type="InterPro" id="IPR001270">
    <property type="entry name" value="ClpA/B"/>
</dbReference>
<dbReference type="FunFam" id="3.40.50.300:FF:000025">
    <property type="entry name" value="ATP-dependent Clp protease subunit"/>
    <property type="match status" value="1"/>
</dbReference>
<dbReference type="AlphaFoldDB" id="A0A2T9Y9X0"/>
<evidence type="ECO:0000313" key="11">
    <source>
        <dbReference type="Proteomes" id="UP000245699"/>
    </source>
</evidence>
<protein>
    <recommendedName>
        <fullName evidence="12">Clp R domain-containing protein</fullName>
    </recommendedName>
</protein>
<dbReference type="GO" id="GO:0034605">
    <property type="term" value="P:cellular response to heat"/>
    <property type="evidence" value="ECO:0007669"/>
    <property type="project" value="TreeGrafter"/>
</dbReference>
<evidence type="ECO:0000256" key="1">
    <source>
        <dbReference type="ARBA" id="ARBA00008675"/>
    </source>
</evidence>
<dbReference type="PROSITE" id="PS00871">
    <property type="entry name" value="CLPAB_2"/>
    <property type="match status" value="1"/>
</dbReference>
<evidence type="ECO:0000256" key="4">
    <source>
        <dbReference type="ARBA" id="ARBA00022840"/>
    </source>
</evidence>
<keyword evidence="3 6" id="KW-0547">Nucleotide-binding</keyword>
<evidence type="ECO:0000259" key="8">
    <source>
        <dbReference type="SMART" id="SM00382"/>
    </source>
</evidence>
<name>A0A2T9Y9X0_9FUNG</name>
<dbReference type="Proteomes" id="UP000245699">
    <property type="component" value="Unassembled WGS sequence"/>
</dbReference>
<sequence length="820" mass="91548">MLSLKPLRNKYLLSLPHSSRLPPLARTILPLSTQIPKTIRKYSIAPNINFSKRLPFQNNVSVIPSQKLSSSLQLNHFDQKRTYALGPQGMQMASAKPGEALEKYGIDLTKLASEGKLDPVIGRDEAIRRTIQVLSRRTKNNPVIIGEAGVGKTAIAEGLAQRIVKGEVPESMKNKRLVALDLGALVAGSKYRGEFEERLKSVLKDTTESGNTILFIDEMHTLFGLGKTEGSMDAGNLLKPALARGMLRCLGATTVEEYRQNIEKDKALERRFQPIMINEPSVLDTISILRGLKEKYEVYHGVSIADSALISAATLSNRYVQGRFLPDKAIDLVDEACSKLRTQQESKPEPIEQLERSIMTIQIELESLKKETDSSSIERRSELEETLKQKSEARDELVKQWEIERKNIQKINSVKKSIDEAKKDLETAQRQGNLTKASELRYGLIPELEKQLPNDLDSAEGNGSRLLSDRVTSDDIASVVSRSTGIPVTNLVHGERQRLLEMEDILRKRVVGQDEAIKAISEAVRLSRAGLQSDKRPTASFMFLGPTGVGKTELCKAIAEFLFETENAIIRVDMSEYMEKFSVSRLIGAPPGYVGYEQGGELTDAVRRKPYSVILLDEIEKAHRDVTNILLQVLDDGRLTDSQGRTVDFRNTIVIMTSNLGAELIAEDSSTIGTNTKETDQASAAVTARTKRDILDLVKHHFSPEFTNRIDDLIIFNRLSMPMLSKIVDIRLGELKEQLSSRHITLEVNQEAREWLGEKGYDPVFGARPLNRLIQKKVLNPLAKYLLEGRIKDGEVVNVGVGDGEEDGHKQRMVTVFPNH</sequence>
<comment type="caution">
    <text evidence="10">The sequence shown here is derived from an EMBL/GenBank/DDBJ whole genome shotgun (WGS) entry which is preliminary data.</text>
</comment>
<keyword evidence="7" id="KW-0175">Coiled coil</keyword>
<dbReference type="PROSITE" id="PS00870">
    <property type="entry name" value="CLPAB_1"/>
    <property type="match status" value="1"/>
</dbReference>
<dbReference type="InterPro" id="IPR003959">
    <property type="entry name" value="ATPase_AAA_core"/>
</dbReference>
<feature type="coiled-coil region" evidence="7">
    <location>
        <begin position="351"/>
        <end position="431"/>
    </location>
</feature>
<dbReference type="Pfam" id="PF10431">
    <property type="entry name" value="ClpB_D2-small"/>
    <property type="match status" value="1"/>
</dbReference>
<dbReference type="GO" id="GO:0005524">
    <property type="term" value="F:ATP binding"/>
    <property type="evidence" value="ECO:0007669"/>
    <property type="project" value="UniProtKB-KW"/>
</dbReference>
<dbReference type="InterPro" id="IPR028299">
    <property type="entry name" value="ClpA/B_CS2"/>
</dbReference>
<evidence type="ECO:0000256" key="3">
    <source>
        <dbReference type="ARBA" id="ARBA00022741"/>
    </source>
</evidence>
<dbReference type="Pfam" id="PF17871">
    <property type="entry name" value="AAA_lid_9"/>
    <property type="match status" value="1"/>
</dbReference>
<dbReference type="SMART" id="SM00382">
    <property type="entry name" value="AAA"/>
    <property type="match status" value="2"/>
</dbReference>
<keyword evidence="5 6" id="KW-0143">Chaperone</keyword>
<dbReference type="PANTHER" id="PTHR11638:SF176">
    <property type="entry name" value="HEAT SHOCK PROTEIN 78, MITOCHONDRIAL"/>
    <property type="match status" value="1"/>
</dbReference>
<dbReference type="GO" id="GO:0016887">
    <property type="term" value="F:ATP hydrolysis activity"/>
    <property type="evidence" value="ECO:0007669"/>
    <property type="project" value="InterPro"/>
</dbReference>
<keyword evidence="11" id="KW-1185">Reference proteome</keyword>
<dbReference type="GO" id="GO:0042026">
    <property type="term" value="P:protein refolding"/>
    <property type="evidence" value="ECO:0007669"/>
    <property type="project" value="TreeGrafter"/>
</dbReference>
<dbReference type="Gene3D" id="3.40.50.300">
    <property type="entry name" value="P-loop containing nucleotide triphosphate hydrolases"/>
    <property type="match status" value="3"/>
</dbReference>
<dbReference type="SUPFAM" id="SSF52540">
    <property type="entry name" value="P-loop containing nucleoside triphosphate hydrolases"/>
    <property type="match status" value="2"/>
</dbReference>
<dbReference type="PRINTS" id="PR00300">
    <property type="entry name" value="CLPPROTEASEA"/>
</dbReference>
<reference evidence="10 11" key="1">
    <citation type="journal article" date="2018" name="MBio">
        <title>Comparative Genomics Reveals the Core Gene Toolbox for the Fungus-Insect Symbiosis.</title>
        <authorList>
            <person name="Wang Y."/>
            <person name="Stata M."/>
            <person name="Wang W."/>
            <person name="Stajich J.E."/>
            <person name="White M.M."/>
            <person name="Moncalvo J.M."/>
        </authorList>
    </citation>
    <scope>NUCLEOTIDE SEQUENCE [LARGE SCALE GENOMIC DNA]</scope>
    <source>
        <strain evidence="10 11">AUS-77-4</strain>
    </source>
</reference>
<dbReference type="GO" id="GO:0043335">
    <property type="term" value="P:protein unfolding"/>
    <property type="evidence" value="ECO:0007669"/>
    <property type="project" value="TreeGrafter"/>
</dbReference>
<evidence type="ECO:0000256" key="5">
    <source>
        <dbReference type="ARBA" id="ARBA00023186"/>
    </source>
</evidence>
<dbReference type="InterPro" id="IPR003593">
    <property type="entry name" value="AAA+_ATPase"/>
</dbReference>
<dbReference type="InterPro" id="IPR027417">
    <property type="entry name" value="P-loop_NTPase"/>
</dbReference>
<proteinExistence type="inferred from homology"/>